<dbReference type="GO" id="GO:0043565">
    <property type="term" value="F:sequence-specific DNA binding"/>
    <property type="evidence" value="ECO:0007669"/>
    <property type="project" value="InterPro"/>
</dbReference>
<dbReference type="Pfam" id="PF12833">
    <property type="entry name" value="HTH_18"/>
    <property type="match status" value="1"/>
</dbReference>
<dbReference type="PANTHER" id="PTHR43130:SF11">
    <property type="entry name" value="TRANSCRIPTIONAL REGULATORY PROTEIN"/>
    <property type="match status" value="1"/>
</dbReference>
<gene>
    <name evidence="4" type="ORF">ON006_08690</name>
</gene>
<dbReference type="SUPFAM" id="SSF52317">
    <property type="entry name" value="Class I glutamine amidotransferase-like"/>
    <property type="match status" value="1"/>
</dbReference>
<dbReference type="RefSeq" id="WP_244818868.1">
    <property type="nucleotide sequence ID" value="NZ_CP112998.1"/>
</dbReference>
<dbReference type="Gene3D" id="3.40.50.880">
    <property type="match status" value="1"/>
</dbReference>
<evidence type="ECO:0000313" key="4">
    <source>
        <dbReference type="EMBL" id="WAC14025.1"/>
    </source>
</evidence>
<feature type="domain" description="HTH araC/xylS-type" evidence="3">
    <location>
        <begin position="220"/>
        <end position="318"/>
    </location>
</feature>
<dbReference type="InterPro" id="IPR009057">
    <property type="entry name" value="Homeodomain-like_sf"/>
</dbReference>
<dbReference type="EMBL" id="CP112998">
    <property type="protein sequence ID" value="WAC14025.1"/>
    <property type="molecule type" value="Genomic_DNA"/>
</dbReference>
<dbReference type="SUPFAM" id="SSF46689">
    <property type="entry name" value="Homeodomain-like"/>
    <property type="match status" value="2"/>
</dbReference>
<dbReference type="KEGG" id="dpf:ON006_08690"/>
<dbReference type="GO" id="GO:0003700">
    <property type="term" value="F:DNA-binding transcription factor activity"/>
    <property type="evidence" value="ECO:0007669"/>
    <property type="project" value="InterPro"/>
</dbReference>
<dbReference type="InterPro" id="IPR002818">
    <property type="entry name" value="DJ-1/PfpI"/>
</dbReference>
<sequence length="325" mass="37266">MITISILALKNAVMASVADSRNVFATVNEFLKHSGRAPLFQVQLVALTQEVKLNDGLFSIHPDAVLTDIRHTDLIIIPAMSGDMMSATHMNRGYAGWIARQYKGGAEVASLCVGAFLLAFSGLLKGKQCTTHWSYANEFRYFYPDVKLVDEKLITDQNGLYSSGGNNAYWNLLLHLVEKYTDRKMAIQMAKHFVIDIDKTMQSPFVVFHGLKDHEDEVIRKAQEYIEQNYQEKLVVDQLAVQFNVTRRTFERRFKKATRNTVVEYIQRVKVEATKMQLETGRKSVNEIMYDVGYSDIQTYRDVFKRITGMTPVEYRNKYNKEASL</sequence>
<dbReference type="Gene3D" id="1.10.10.60">
    <property type="entry name" value="Homeodomain-like"/>
    <property type="match status" value="2"/>
</dbReference>
<dbReference type="PROSITE" id="PS01124">
    <property type="entry name" value="HTH_ARAC_FAMILY_2"/>
    <property type="match status" value="1"/>
</dbReference>
<evidence type="ECO:0000259" key="3">
    <source>
        <dbReference type="PROSITE" id="PS01124"/>
    </source>
</evidence>
<dbReference type="PANTHER" id="PTHR43130">
    <property type="entry name" value="ARAC-FAMILY TRANSCRIPTIONAL REGULATOR"/>
    <property type="match status" value="1"/>
</dbReference>
<reference evidence="4" key="1">
    <citation type="submission" date="2022-11" db="EMBL/GenBank/DDBJ databases">
        <title>Dyadobacter pollutisoli sp. nov., isolated from plastic dumped soil.</title>
        <authorList>
            <person name="Kim J.M."/>
            <person name="Kim K.R."/>
            <person name="Lee J.K."/>
            <person name="Hao L."/>
            <person name="Jeon C.O."/>
        </authorList>
    </citation>
    <scope>NUCLEOTIDE SEQUENCE</scope>
    <source>
        <strain evidence="4">U1</strain>
    </source>
</reference>
<evidence type="ECO:0000313" key="5">
    <source>
        <dbReference type="Proteomes" id="UP001164653"/>
    </source>
</evidence>
<keyword evidence="2" id="KW-0804">Transcription</keyword>
<dbReference type="CDD" id="cd03138">
    <property type="entry name" value="GATase1_AraC_2"/>
    <property type="match status" value="1"/>
</dbReference>
<proteinExistence type="predicted"/>
<organism evidence="4 5">
    <name type="scientific">Dyadobacter pollutisoli</name>
    <dbReference type="NCBI Taxonomy" id="2910158"/>
    <lineage>
        <taxon>Bacteria</taxon>
        <taxon>Pseudomonadati</taxon>
        <taxon>Bacteroidota</taxon>
        <taxon>Cytophagia</taxon>
        <taxon>Cytophagales</taxon>
        <taxon>Spirosomataceae</taxon>
        <taxon>Dyadobacter</taxon>
    </lineage>
</organism>
<protein>
    <submittedName>
        <fullName evidence="4">Helix-turn-helix domain-containing protein</fullName>
    </submittedName>
</protein>
<evidence type="ECO:0000256" key="1">
    <source>
        <dbReference type="ARBA" id="ARBA00023015"/>
    </source>
</evidence>
<keyword evidence="1" id="KW-0805">Transcription regulation</keyword>
<dbReference type="InterPro" id="IPR029062">
    <property type="entry name" value="Class_I_gatase-like"/>
</dbReference>
<dbReference type="Pfam" id="PF01965">
    <property type="entry name" value="DJ-1_PfpI"/>
    <property type="match status" value="1"/>
</dbReference>
<dbReference type="AlphaFoldDB" id="A0A9E8SLV1"/>
<dbReference type="Proteomes" id="UP001164653">
    <property type="component" value="Chromosome"/>
</dbReference>
<dbReference type="InterPro" id="IPR018060">
    <property type="entry name" value="HTH_AraC"/>
</dbReference>
<keyword evidence="5" id="KW-1185">Reference proteome</keyword>
<dbReference type="InterPro" id="IPR052158">
    <property type="entry name" value="INH-QAR"/>
</dbReference>
<evidence type="ECO:0000256" key="2">
    <source>
        <dbReference type="ARBA" id="ARBA00023163"/>
    </source>
</evidence>
<name>A0A9E8SLV1_9BACT</name>
<dbReference type="SMART" id="SM00342">
    <property type="entry name" value="HTH_ARAC"/>
    <property type="match status" value="1"/>
</dbReference>
<accession>A0A9E8SLV1</accession>